<evidence type="ECO:0000313" key="8">
    <source>
        <dbReference type="Proteomes" id="UP001403385"/>
    </source>
</evidence>
<feature type="transmembrane region" description="Helical" evidence="6">
    <location>
        <begin position="163"/>
        <end position="181"/>
    </location>
</feature>
<dbReference type="Proteomes" id="UP001403385">
    <property type="component" value="Unassembled WGS sequence"/>
</dbReference>
<dbReference type="AlphaFoldDB" id="A0AAW9S3E0"/>
<sequence>MKQLFSEIFTLVKKDFLLEFRQRSALNSILLYVFSTVFVCYLSFSLVAMQLNPITWNTLFWIILLFSAINTIAKSFVQESDGQYYFYYSLVSPQVMILAKILYNALLMIVTAIFALIIFILVMGNPVQDLALFIGNLILGAIGFAVSLTLIAGVAIKANKSTGLMAILGFPIIIPMILMLIKVSKNAVDGLDRSVSYDEILTIFAINLIVVTVSYILFPYLWRS</sequence>
<evidence type="ECO:0000256" key="1">
    <source>
        <dbReference type="ARBA" id="ARBA00004141"/>
    </source>
</evidence>
<evidence type="ECO:0000256" key="6">
    <source>
        <dbReference type="SAM" id="Phobius"/>
    </source>
</evidence>
<reference evidence="7 8" key="1">
    <citation type="submission" date="2024-04" db="EMBL/GenBank/DDBJ databases">
        <title>Novel genus in family Flammeovirgaceae.</title>
        <authorList>
            <person name="Nguyen T.H."/>
            <person name="Vuong T.Q."/>
            <person name="Le H."/>
            <person name="Kim S.-G."/>
        </authorList>
    </citation>
    <scope>NUCLEOTIDE SEQUENCE [LARGE SCALE GENOMIC DNA]</scope>
    <source>
        <strain evidence="7 8">JCM 23209</strain>
    </source>
</reference>
<comment type="similarity">
    <text evidence="2">Belongs to the CcmB/CycW/HelB family.</text>
</comment>
<organism evidence="7 8">
    <name type="scientific">Rapidithrix thailandica</name>
    <dbReference type="NCBI Taxonomy" id="413964"/>
    <lineage>
        <taxon>Bacteria</taxon>
        <taxon>Pseudomonadati</taxon>
        <taxon>Bacteroidota</taxon>
        <taxon>Cytophagia</taxon>
        <taxon>Cytophagales</taxon>
        <taxon>Flammeovirgaceae</taxon>
        <taxon>Rapidithrix</taxon>
    </lineage>
</organism>
<name>A0AAW9S3E0_9BACT</name>
<dbReference type="GO" id="GO:0016020">
    <property type="term" value="C:membrane"/>
    <property type="evidence" value="ECO:0007669"/>
    <property type="project" value="UniProtKB-SubCell"/>
</dbReference>
<accession>A0AAW9S3E0</accession>
<keyword evidence="8" id="KW-1185">Reference proteome</keyword>
<evidence type="ECO:0000256" key="3">
    <source>
        <dbReference type="ARBA" id="ARBA00022692"/>
    </source>
</evidence>
<keyword evidence="3 6" id="KW-0812">Transmembrane</keyword>
<dbReference type="Pfam" id="PF03379">
    <property type="entry name" value="CcmB"/>
    <property type="match status" value="1"/>
</dbReference>
<evidence type="ECO:0000256" key="4">
    <source>
        <dbReference type="ARBA" id="ARBA00022989"/>
    </source>
</evidence>
<feature type="transmembrane region" description="Helical" evidence="6">
    <location>
        <begin position="130"/>
        <end position="156"/>
    </location>
</feature>
<comment type="caution">
    <text evidence="7">The sequence shown here is derived from an EMBL/GenBank/DDBJ whole genome shotgun (WGS) entry which is preliminary data.</text>
</comment>
<protein>
    <submittedName>
        <fullName evidence="7">Heme exporter protein CcmB</fullName>
    </submittedName>
</protein>
<keyword evidence="5 6" id="KW-0472">Membrane</keyword>
<evidence type="ECO:0000256" key="2">
    <source>
        <dbReference type="ARBA" id="ARBA00010544"/>
    </source>
</evidence>
<dbReference type="InterPro" id="IPR003544">
    <property type="entry name" value="Cyt_c_biogenesis_CcmB"/>
</dbReference>
<dbReference type="GO" id="GO:0015232">
    <property type="term" value="F:heme transmembrane transporter activity"/>
    <property type="evidence" value="ECO:0007669"/>
    <property type="project" value="InterPro"/>
</dbReference>
<dbReference type="GO" id="GO:0017004">
    <property type="term" value="P:cytochrome complex assembly"/>
    <property type="evidence" value="ECO:0007669"/>
    <property type="project" value="InterPro"/>
</dbReference>
<gene>
    <name evidence="7" type="ORF">AAG747_17535</name>
</gene>
<feature type="transmembrane region" description="Helical" evidence="6">
    <location>
        <begin position="201"/>
        <end position="222"/>
    </location>
</feature>
<comment type="subcellular location">
    <subcellularLocation>
        <location evidence="1">Membrane</location>
        <topology evidence="1">Multi-pass membrane protein</topology>
    </subcellularLocation>
</comment>
<dbReference type="EMBL" id="JBDKWZ010000010">
    <property type="protein sequence ID" value="MEN7549730.1"/>
    <property type="molecule type" value="Genomic_DNA"/>
</dbReference>
<dbReference type="RefSeq" id="WP_346822508.1">
    <property type="nucleotide sequence ID" value="NZ_JBDKWZ010000010.1"/>
</dbReference>
<keyword evidence="4 6" id="KW-1133">Transmembrane helix</keyword>
<evidence type="ECO:0000256" key="5">
    <source>
        <dbReference type="ARBA" id="ARBA00023136"/>
    </source>
</evidence>
<evidence type="ECO:0000313" key="7">
    <source>
        <dbReference type="EMBL" id="MEN7549730.1"/>
    </source>
</evidence>
<feature type="transmembrane region" description="Helical" evidence="6">
    <location>
        <begin position="29"/>
        <end position="48"/>
    </location>
</feature>
<proteinExistence type="inferred from homology"/>
<feature type="transmembrane region" description="Helical" evidence="6">
    <location>
        <begin position="101"/>
        <end position="124"/>
    </location>
</feature>
<feature type="transmembrane region" description="Helical" evidence="6">
    <location>
        <begin position="54"/>
        <end position="73"/>
    </location>
</feature>